<reference evidence="17 18" key="1">
    <citation type="submission" date="2019-04" db="EMBL/GenBank/DDBJ databases">
        <title>The sequence and de novo assembly of Takifugu bimaculatus genome using PacBio and Hi-C technologies.</title>
        <authorList>
            <person name="Xu P."/>
            <person name="Liu B."/>
            <person name="Zhou Z."/>
        </authorList>
    </citation>
    <scope>NUCLEOTIDE SEQUENCE [LARGE SCALE GENOMIC DNA]</scope>
    <source>
        <strain evidence="17">TB-2018</strain>
        <tissue evidence="17">Muscle</tissue>
    </source>
</reference>
<evidence type="ECO:0000256" key="11">
    <source>
        <dbReference type="ARBA" id="ARBA00023273"/>
    </source>
</evidence>
<evidence type="ECO:0000256" key="3">
    <source>
        <dbReference type="ARBA" id="ARBA00009859"/>
    </source>
</evidence>
<evidence type="ECO:0000256" key="12">
    <source>
        <dbReference type="ARBA" id="ARBA00031568"/>
    </source>
</evidence>
<feature type="region of interest" description="Disordered" evidence="14">
    <location>
        <begin position="137"/>
        <end position="160"/>
    </location>
</feature>
<keyword evidence="10" id="KW-0206">Cytoskeleton</keyword>
<comment type="subcellular location">
    <subcellularLocation>
        <location evidence="1">Cell projection</location>
        <location evidence="1">Cilium</location>
        <location evidence="1">Flagellum</location>
    </subcellularLocation>
    <subcellularLocation>
        <location evidence="2">Cytoplasm</location>
        <location evidence="2">Cytoskeleton</location>
    </subcellularLocation>
</comment>
<dbReference type="InterPro" id="IPR025593">
    <property type="entry name" value="GAS8_dom"/>
</dbReference>
<sequence length="643" mass="73822">MSAGCLVSPWFCCHLLCVNLLQLEQERDELYKRSETSVQEEPQEDERIPLLEHKGKTLTARLEKIEAQIISVSSASNMDPAVLDGLLNDIEEKLDNRNNTIKMLQMQKATISKASSAPEDALVRSVERLTVEDVSPKMRCNNTQPPKNKGKSKKPAKARSPVLINGLTKDELSKEQMEEHAAQLREELEREREERNYFQLERDKMFGFMETTQRKLEDLKAELKIVNKEIEEDERRHQAEIKVYKQKVKHVLCEQQNVISGLRADAVVLAEAMQKEQQQLEAEIHLEQEAIAVDMQDVESEQLAWEIELQKHNEELSKVKDSGEKQCAEVIAKYERKMQLIPQDMENIRKTQMSERRQHWDDQMASLIEDHDRAVRDWDVVIAHIKQDADLNLSLKAQIKDMKTKRCLKDAEVARVLPDNRRISEALLKLEKKITENEKKGGTQGSGVRADVLPFQNEPIAAVCVLFSQHTHLTPQNTLEDRTKNLEDLKSENEALEMKVRELEQQRDELHKKGNQKYQEMQHDGDERIVLLERKEKTLTARLEKIEAQIISVSSASNMDPAVLDGLLNDIEEKLDNRNNTIKMVQMQKATISKVRPCFSDGKNFSVLLVNLCSRVHVEQLCPAGLEGFANVCIQTEALKTPL</sequence>
<dbReference type="InterPro" id="IPR039308">
    <property type="entry name" value="GAS8"/>
</dbReference>
<keyword evidence="6" id="KW-0493">Microtubule</keyword>
<name>A0A4Z2BHV7_9TELE</name>
<protein>
    <recommendedName>
        <fullName evidence="4">Dynein regulatory complex subunit 4</fullName>
    </recommendedName>
    <alternativeName>
        <fullName evidence="12">Growth arrest-specific protein 8</fullName>
    </alternativeName>
</protein>
<comment type="caution">
    <text evidence="17">The sequence shown here is derived from an EMBL/GenBank/DDBJ whole genome shotgun (WGS) entry which is preliminary data.</text>
</comment>
<comment type="similarity">
    <text evidence="3">Belongs to the DRC4 family.</text>
</comment>
<evidence type="ECO:0000256" key="13">
    <source>
        <dbReference type="SAM" id="Coils"/>
    </source>
</evidence>
<organism evidence="17 18">
    <name type="scientific">Takifugu bimaculatus</name>
    <dbReference type="NCBI Taxonomy" id="433685"/>
    <lineage>
        <taxon>Eukaryota</taxon>
        <taxon>Metazoa</taxon>
        <taxon>Chordata</taxon>
        <taxon>Craniata</taxon>
        <taxon>Vertebrata</taxon>
        <taxon>Euteleostomi</taxon>
        <taxon>Actinopterygii</taxon>
        <taxon>Neopterygii</taxon>
        <taxon>Teleostei</taxon>
        <taxon>Neoteleostei</taxon>
        <taxon>Acanthomorphata</taxon>
        <taxon>Eupercaria</taxon>
        <taxon>Tetraodontiformes</taxon>
        <taxon>Tetradontoidea</taxon>
        <taxon>Tetraodontidae</taxon>
        <taxon>Takifugu</taxon>
    </lineage>
</organism>
<dbReference type="GO" id="GO:0005874">
    <property type="term" value="C:microtubule"/>
    <property type="evidence" value="ECO:0007669"/>
    <property type="project" value="UniProtKB-KW"/>
</dbReference>
<evidence type="ECO:0000256" key="4">
    <source>
        <dbReference type="ARBA" id="ARBA00021301"/>
    </source>
</evidence>
<feature type="coiled-coil region" evidence="13">
    <location>
        <begin position="479"/>
        <end position="588"/>
    </location>
</feature>
<keyword evidence="7" id="KW-0282">Flagellum</keyword>
<feature type="compositionally biased region" description="Basic residues" evidence="14">
    <location>
        <begin position="148"/>
        <end position="157"/>
    </location>
</feature>
<proteinExistence type="inferred from homology"/>
<evidence type="ECO:0000256" key="14">
    <source>
        <dbReference type="SAM" id="MobiDB-lite"/>
    </source>
</evidence>
<dbReference type="AlphaFoldDB" id="A0A4Z2BHV7"/>
<dbReference type="GO" id="GO:0031514">
    <property type="term" value="C:motile cilium"/>
    <property type="evidence" value="ECO:0007669"/>
    <property type="project" value="UniProtKB-SubCell"/>
</dbReference>
<evidence type="ECO:0000256" key="15">
    <source>
        <dbReference type="SAM" id="SignalP"/>
    </source>
</evidence>
<dbReference type="GO" id="GO:0008017">
    <property type="term" value="F:microtubule binding"/>
    <property type="evidence" value="ECO:0007669"/>
    <property type="project" value="InterPro"/>
</dbReference>
<feature type="coiled-coil region" evidence="13">
    <location>
        <begin position="167"/>
        <end position="315"/>
    </location>
</feature>
<evidence type="ECO:0000256" key="8">
    <source>
        <dbReference type="ARBA" id="ARBA00023054"/>
    </source>
</evidence>
<evidence type="ECO:0000256" key="6">
    <source>
        <dbReference type="ARBA" id="ARBA00022701"/>
    </source>
</evidence>
<keyword evidence="18" id="KW-1185">Reference proteome</keyword>
<keyword evidence="8 13" id="KW-0175">Coiled coil</keyword>
<dbReference type="GO" id="GO:0005794">
    <property type="term" value="C:Golgi apparatus"/>
    <property type="evidence" value="ECO:0007669"/>
    <property type="project" value="TreeGrafter"/>
</dbReference>
<dbReference type="GO" id="GO:0030317">
    <property type="term" value="P:flagellated sperm motility"/>
    <property type="evidence" value="ECO:0007669"/>
    <property type="project" value="TreeGrafter"/>
</dbReference>
<gene>
    <name evidence="17" type="ORF">fugu_003455</name>
</gene>
<feature type="domain" description="Growth arrest-specific protein 8" evidence="16">
    <location>
        <begin position="478"/>
        <end position="583"/>
    </location>
</feature>
<accession>A0A4Z2BHV7</accession>
<keyword evidence="11" id="KW-0966">Cell projection</keyword>
<dbReference type="PANTHER" id="PTHR31543:SF0">
    <property type="entry name" value="DYNEIN REGULATORY COMPLEX SUBUNIT 4"/>
    <property type="match status" value="1"/>
</dbReference>
<dbReference type="Proteomes" id="UP000516260">
    <property type="component" value="Chromosome 3"/>
</dbReference>
<feature type="signal peptide" evidence="15">
    <location>
        <begin position="1"/>
        <end position="20"/>
    </location>
</feature>
<evidence type="ECO:0000256" key="2">
    <source>
        <dbReference type="ARBA" id="ARBA00004245"/>
    </source>
</evidence>
<evidence type="ECO:0000313" key="17">
    <source>
        <dbReference type="EMBL" id="TNM91166.1"/>
    </source>
</evidence>
<dbReference type="PANTHER" id="PTHR31543">
    <property type="entry name" value="DYNEIN REGULATORY COMPLEX SUBUNIT 4"/>
    <property type="match status" value="1"/>
</dbReference>
<evidence type="ECO:0000256" key="10">
    <source>
        <dbReference type="ARBA" id="ARBA00023212"/>
    </source>
</evidence>
<evidence type="ECO:0000259" key="16">
    <source>
        <dbReference type="Pfam" id="PF13851"/>
    </source>
</evidence>
<dbReference type="GO" id="GO:0031267">
    <property type="term" value="F:small GTPase binding"/>
    <property type="evidence" value="ECO:0007669"/>
    <property type="project" value="InterPro"/>
</dbReference>
<evidence type="ECO:0000256" key="9">
    <source>
        <dbReference type="ARBA" id="ARBA00023069"/>
    </source>
</evidence>
<evidence type="ECO:0000256" key="7">
    <source>
        <dbReference type="ARBA" id="ARBA00022846"/>
    </source>
</evidence>
<evidence type="ECO:0000313" key="18">
    <source>
        <dbReference type="Proteomes" id="UP000516260"/>
    </source>
</evidence>
<feature type="domain" description="Growth arrest-specific protein 8" evidence="16">
    <location>
        <begin position="20"/>
        <end position="104"/>
    </location>
</feature>
<keyword evidence="5" id="KW-0963">Cytoplasm</keyword>
<keyword evidence="15" id="KW-0732">Signal</keyword>
<dbReference type="EMBL" id="SWLE01000016">
    <property type="protein sequence ID" value="TNM91166.1"/>
    <property type="molecule type" value="Genomic_DNA"/>
</dbReference>
<keyword evidence="9" id="KW-0969">Cilium</keyword>
<evidence type="ECO:0000256" key="5">
    <source>
        <dbReference type="ARBA" id="ARBA00022490"/>
    </source>
</evidence>
<dbReference type="Pfam" id="PF13851">
    <property type="entry name" value="GAS"/>
    <property type="match status" value="2"/>
</dbReference>
<feature type="chain" id="PRO_5021256868" description="Dynein regulatory complex subunit 4" evidence="15">
    <location>
        <begin position="21"/>
        <end position="643"/>
    </location>
</feature>
<evidence type="ECO:0000256" key="1">
    <source>
        <dbReference type="ARBA" id="ARBA00004230"/>
    </source>
</evidence>